<sequence length="150" mass="17140">MSWYDLLTSDPVVILCGCKESFAVAESRRNFRLLCSSKIHAYAWIILSCVPTGADGRRLRRRGVTGEDDWEFRLQYWRRSQRQDGFALRPGPGYSLPSPYPQEVMAAHCACVGPTGGTRTIALQMARYNQLHKTFFYLCLICWKVVLDVV</sequence>
<accession>A0A368QJN7</accession>
<proteinExistence type="predicted"/>
<reference evidence="1" key="2">
    <citation type="submission" date="2015-07" db="EMBL/GenBank/DDBJ databases">
        <authorList>
            <person name="Noorani M."/>
        </authorList>
    </citation>
    <scope>NUCLEOTIDE SEQUENCE</scope>
    <source>
        <strain evidence="1">Yugu1</strain>
    </source>
</reference>
<evidence type="ECO:0000313" key="1">
    <source>
        <dbReference type="EMBL" id="RCV18179.1"/>
    </source>
</evidence>
<reference evidence="1" key="1">
    <citation type="journal article" date="2012" name="Nat. Biotechnol.">
        <title>Reference genome sequence of the model plant Setaria.</title>
        <authorList>
            <person name="Bennetzen J.L."/>
            <person name="Schmutz J."/>
            <person name="Wang H."/>
            <person name="Percifield R."/>
            <person name="Hawkins J."/>
            <person name="Pontaroli A.C."/>
            <person name="Estep M."/>
            <person name="Feng L."/>
            <person name="Vaughn J.N."/>
            <person name="Grimwood J."/>
            <person name="Jenkins J."/>
            <person name="Barry K."/>
            <person name="Lindquist E."/>
            <person name="Hellsten U."/>
            <person name="Deshpande S."/>
            <person name="Wang X."/>
            <person name="Wu X."/>
            <person name="Mitros T."/>
            <person name="Triplett J."/>
            <person name="Yang X."/>
            <person name="Ye C.Y."/>
            <person name="Mauro-Herrera M."/>
            <person name="Wang L."/>
            <person name="Li P."/>
            <person name="Sharma M."/>
            <person name="Sharma R."/>
            <person name="Ronald P.C."/>
            <person name="Panaud O."/>
            <person name="Kellogg E.A."/>
            <person name="Brutnell T.P."/>
            <person name="Doust A.N."/>
            <person name="Tuskan G.A."/>
            <person name="Rokhsar D."/>
            <person name="Devos K.M."/>
        </authorList>
    </citation>
    <scope>NUCLEOTIDE SEQUENCE [LARGE SCALE GENOMIC DNA]</scope>
    <source>
        <strain evidence="1">Yugu1</strain>
    </source>
</reference>
<dbReference type="EMBL" id="CM003530">
    <property type="protein sequence ID" value="RCV18179.1"/>
    <property type="molecule type" value="Genomic_DNA"/>
</dbReference>
<organism evidence="1">
    <name type="scientific">Setaria italica</name>
    <name type="common">Foxtail millet</name>
    <name type="synonym">Panicum italicum</name>
    <dbReference type="NCBI Taxonomy" id="4555"/>
    <lineage>
        <taxon>Eukaryota</taxon>
        <taxon>Viridiplantae</taxon>
        <taxon>Streptophyta</taxon>
        <taxon>Embryophyta</taxon>
        <taxon>Tracheophyta</taxon>
        <taxon>Spermatophyta</taxon>
        <taxon>Magnoliopsida</taxon>
        <taxon>Liliopsida</taxon>
        <taxon>Poales</taxon>
        <taxon>Poaceae</taxon>
        <taxon>PACMAD clade</taxon>
        <taxon>Panicoideae</taxon>
        <taxon>Panicodae</taxon>
        <taxon>Paniceae</taxon>
        <taxon>Cenchrinae</taxon>
        <taxon>Setaria</taxon>
    </lineage>
</organism>
<name>A0A368QJN7_SETIT</name>
<dbReference type="AlphaFoldDB" id="A0A368QJN7"/>
<gene>
    <name evidence="1" type="ORF">SETIT_3G279700v2</name>
</gene>
<protein>
    <submittedName>
        <fullName evidence="1">Uncharacterized protein</fullName>
    </submittedName>
</protein>